<keyword evidence="1" id="KW-1133">Transmembrane helix</keyword>
<feature type="transmembrane region" description="Helical" evidence="1">
    <location>
        <begin position="85"/>
        <end position="103"/>
    </location>
</feature>
<keyword evidence="3" id="KW-1185">Reference proteome</keyword>
<organism evidence="2 3">
    <name type="scientific">Garicola koreensis</name>
    <dbReference type="NCBI Taxonomy" id="1262554"/>
    <lineage>
        <taxon>Bacteria</taxon>
        <taxon>Bacillati</taxon>
        <taxon>Actinomycetota</taxon>
        <taxon>Actinomycetes</taxon>
        <taxon>Micrococcales</taxon>
        <taxon>Micrococcaceae</taxon>
        <taxon>Garicola</taxon>
    </lineage>
</organism>
<comment type="caution">
    <text evidence="2">The sequence shown here is derived from an EMBL/GenBank/DDBJ whole genome shotgun (WGS) entry which is preliminary data.</text>
</comment>
<feature type="transmembrane region" description="Helical" evidence="1">
    <location>
        <begin position="54"/>
        <end position="73"/>
    </location>
</feature>
<dbReference type="InterPro" id="IPR021414">
    <property type="entry name" value="DUF3054"/>
</dbReference>
<keyword evidence="1" id="KW-0472">Membrane</keyword>
<dbReference type="RefSeq" id="WP_183357243.1">
    <property type="nucleotide sequence ID" value="NZ_BAABKR010000008.1"/>
</dbReference>
<sequence length="138" mass="14858">MAEPSPHDDAALTTHTSVRPARSAIGFGADAVLVVLFAVVGNRSHASGLSAAEVWSTAWPFLMGLALGWLITVSWRHPSSIWPSGVVVVIVTVASGMVMRQLFTDGGVQLSFVMVATLTLAVFMLGRRLVTRLLFRRR</sequence>
<feature type="transmembrane region" description="Helical" evidence="1">
    <location>
        <begin position="109"/>
        <end position="130"/>
    </location>
</feature>
<evidence type="ECO:0000313" key="3">
    <source>
        <dbReference type="Proteomes" id="UP000547528"/>
    </source>
</evidence>
<evidence type="ECO:0000256" key="1">
    <source>
        <dbReference type="SAM" id="Phobius"/>
    </source>
</evidence>
<dbReference type="Pfam" id="PF11255">
    <property type="entry name" value="DUF3054"/>
    <property type="match status" value="1"/>
</dbReference>
<evidence type="ECO:0008006" key="4">
    <source>
        <dbReference type="Google" id="ProtNLM"/>
    </source>
</evidence>
<feature type="transmembrane region" description="Helical" evidence="1">
    <location>
        <begin position="24"/>
        <end position="42"/>
    </location>
</feature>
<dbReference type="AlphaFoldDB" id="A0A7W5TU29"/>
<dbReference type="Proteomes" id="UP000547528">
    <property type="component" value="Unassembled WGS sequence"/>
</dbReference>
<reference evidence="2 3" key="1">
    <citation type="submission" date="2020-08" db="EMBL/GenBank/DDBJ databases">
        <title>Sequencing the genomes of 1000 actinobacteria strains.</title>
        <authorList>
            <person name="Klenk H.-P."/>
        </authorList>
    </citation>
    <scope>NUCLEOTIDE SEQUENCE [LARGE SCALE GENOMIC DNA]</scope>
    <source>
        <strain evidence="2 3">DSM 28238</strain>
    </source>
</reference>
<keyword evidence="1" id="KW-0812">Transmembrane</keyword>
<dbReference type="EMBL" id="JACIBT010000001">
    <property type="protein sequence ID" value="MBB3666849.1"/>
    <property type="molecule type" value="Genomic_DNA"/>
</dbReference>
<protein>
    <recommendedName>
        <fullName evidence="4">DUF3054 domain-containing protein</fullName>
    </recommendedName>
</protein>
<name>A0A7W5TU29_9MICC</name>
<gene>
    <name evidence="2" type="ORF">FHX47_000442</name>
</gene>
<proteinExistence type="predicted"/>
<evidence type="ECO:0000313" key="2">
    <source>
        <dbReference type="EMBL" id="MBB3666849.1"/>
    </source>
</evidence>
<accession>A0A7W5TU29</accession>